<gene>
    <name evidence="2" type="ORF">AYI69_g8784</name>
</gene>
<evidence type="ECO:0000256" key="1">
    <source>
        <dbReference type="SAM" id="MobiDB-lite"/>
    </source>
</evidence>
<comment type="caution">
    <text evidence="2">The sequence shown here is derived from an EMBL/GenBank/DDBJ whole genome shotgun (WGS) entry which is preliminary data.</text>
</comment>
<dbReference type="AlphaFoldDB" id="A0A1R1XHA2"/>
<reference evidence="3" key="1">
    <citation type="submission" date="2017-01" db="EMBL/GenBank/DDBJ databases">
        <authorList>
            <person name="Wang Y."/>
            <person name="White M."/>
            <person name="Kvist S."/>
            <person name="Moncalvo J.-M."/>
        </authorList>
    </citation>
    <scope>NUCLEOTIDE SEQUENCE [LARGE SCALE GENOMIC DNA]</scope>
    <source>
        <strain evidence="3">ID-206-W2</strain>
    </source>
</reference>
<evidence type="ECO:0000313" key="3">
    <source>
        <dbReference type="Proteomes" id="UP000187429"/>
    </source>
</evidence>
<protein>
    <submittedName>
        <fullName evidence="2">Uncharacterized protein</fullName>
    </submittedName>
</protein>
<evidence type="ECO:0000313" key="2">
    <source>
        <dbReference type="EMBL" id="OMJ13973.1"/>
    </source>
</evidence>
<feature type="compositionally biased region" description="Polar residues" evidence="1">
    <location>
        <begin position="171"/>
        <end position="197"/>
    </location>
</feature>
<keyword evidence="3" id="KW-1185">Reference proteome</keyword>
<feature type="region of interest" description="Disordered" evidence="1">
    <location>
        <begin position="163"/>
        <end position="197"/>
    </location>
</feature>
<sequence>MLSDPDFSALINTKVSKSIEALEIKQVIEFVPSEGAEICGGDVVVGGIVVAAVPAQPDMRGLSLKQLCENGSKAALFAMEVTSVDDTRRTFKAKHLAYTSKRSTSSPKFMRVDGADKLTDDYEIEGEVALDFSLAISFGDYKTVTVGDSVYAANTTIEQLQQEKTLRGDASRSQSIPADQRVNLGSETDHSASLNKDAGTNSVAAISGSDNSIGNYSNSNSNSNCGVRLIRATVARVNLGRGLIAASFSDPNVNTNGIISEFDTNLFVAANSVPKPFLALLQ</sequence>
<accession>A0A1R1XHA2</accession>
<dbReference type="Proteomes" id="UP000187429">
    <property type="component" value="Unassembled WGS sequence"/>
</dbReference>
<proteinExistence type="predicted"/>
<organism evidence="2 3">
    <name type="scientific">Smittium culicis</name>
    <dbReference type="NCBI Taxonomy" id="133412"/>
    <lineage>
        <taxon>Eukaryota</taxon>
        <taxon>Fungi</taxon>
        <taxon>Fungi incertae sedis</taxon>
        <taxon>Zoopagomycota</taxon>
        <taxon>Kickxellomycotina</taxon>
        <taxon>Harpellomycetes</taxon>
        <taxon>Harpellales</taxon>
        <taxon>Legeriomycetaceae</taxon>
        <taxon>Smittium</taxon>
    </lineage>
</organism>
<name>A0A1R1XHA2_9FUNG</name>
<dbReference type="EMBL" id="LSSM01004837">
    <property type="protein sequence ID" value="OMJ13973.1"/>
    <property type="molecule type" value="Genomic_DNA"/>
</dbReference>
<dbReference type="OrthoDB" id="10420742at2759"/>